<dbReference type="RefSeq" id="WP_345346562.1">
    <property type="nucleotide sequence ID" value="NZ_BAABHJ010000001.1"/>
</dbReference>
<organism evidence="1 2">
    <name type="scientific">Actinoallomurus liliacearum</name>
    <dbReference type="NCBI Taxonomy" id="1080073"/>
    <lineage>
        <taxon>Bacteria</taxon>
        <taxon>Bacillati</taxon>
        <taxon>Actinomycetota</taxon>
        <taxon>Actinomycetes</taxon>
        <taxon>Streptosporangiales</taxon>
        <taxon>Thermomonosporaceae</taxon>
        <taxon>Actinoallomurus</taxon>
    </lineage>
</organism>
<sequence length="275" mass="28448">MPIVSRRSVLIAGLGGVAALAGAGAAYGLVEADVLPGRYRLAPYLGKCGEMPPLPKVAPGAVEQAEFRSPAGGTARVVLGYPAAVTKGLPVVVMLHGSDGDARTPFDTYGVQYHLADAVRRGAPPFAVAAIDDWADAEWRPSPVITRNLLPFLRDHGLSTTRIGLLGWSIGGRGALLLASAVGPGRVAAVAAASPALSEADVTALGRTLGGVPASLTCGRDDAFAPPTRDLLARLRAAHRADVTGGIHPGCHDAAFRRRMLPDQVVFLGRHLSRV</sequence>
<comment type="caution">
    <text evidence="1">The sequence shown here is derived from an EMBL/GenBank/DDBJ whole genome shotgun (WGS) entry which is preliminary data.</text>
</comment>
<accession>A0ABP8TCU4</accession>
<dbReference type="PROSITE" id="PS51318">
    <property type="entry name" value="TAT"/>
    <property type="match status" value="1"/>
</dbReference>
<keyword evidence="1" id="KW-0378">Hydrolase</keyword>
<protein>
    <submittedName>
        <fullName evidence="1">Alpha/beta hydrolase-fold protein</fullName>
    </submittedName>
</protein>
<dbReference type="EMBL" id="BAABHJ010000001">
    <property type="protein sequence ID" value="GAA4600985.1"/>
    <property type="molecule type" value="Genomic_DNA"/>
</dbReference>
<dbReference type="Gene3D" id="3.40.50.1820">
    <property type="entry name" value="alpha/beta hydrolase"/>
    <property type="match status" value="1"/>
</dbReference>
<reference evidence="2" key="1">
    <citation type="journal article" date="2019" name="Int. J. Syst. Evol. Microbiol.">
        <title>The Global Catalogue of Microorganisms (GCM) 10K type strain sequencing project: providing services to taxonomists for standard genome sequencing and annotation.</title>
        <authorList>
            <consortium name="The Broad Institute Genomics Platform"/>
            <consortium name="The Broad Institute Genome Sequencing Center for Infectious Disease"/>
            <person name="Wu L."/>
            <person name="Ma J."/>
        </authorList>
    </citation>
    <scope>NUCLEOTIDE SEQUENCE [LARGE SCALE GENOMIC DNA]</scope>
    <source>
        <strain evidence="2">JCM 17938</strain>
    </source>
</reference>
<dbReference type="SUPFAM" id="SSF53474">
    <property type="entry name" value="alpha/beta-Hydrolases"/>
    <property type="match status" value="1"/>
</dbReference>
<name>A0ABP8TCU4_9ACTN</name>
<dbReference type="InterPro" id="IPR029058">
    <property type="entry name" value="AB_hydrolase_fold"/>
</dbReference>
<keyword evidence="2" id="KW-1185">Reference proteome</keyword>
<evidence type="ECO:0000313" key="2">
    <source>
        <dbReference type="Proteomes" id="UP001500212"/>
    </source>
</evidence>
<evidence type="ECO:0000313" key="1">
    <source>
        <dbReference type="EMBL" id="GAA4600985.1"/>
    </source>
</evidence>
<proteinExistence type="predicted"/>
<dbReference type="InterPro" id="IPR006311">
    <property type="entry name" value="TAT_signal"/>
</dbReference>
<dbReference type="GO" id="GO:0016787">
    <property type="term" value="F:hydrolase activity"/>
    <property type="evidence" value="ECO:0007669"/>
    <property type="project" value="UniProtKB-KW"/>
</dbReference>
<dbReference type="Proteomes" id="UP001500212">
    <property type="component" value="Unassembled WGS sequence"/>
</dbReference>
<gene>
    <name evidence="1" type="ORF">GCM10023195_01910</name>
</gene>